<dbReference type="Proteomes" id="UP000230638">
    <property type="component" value="Unassembled WGS sequence"/>
</dbReference>
<dbReference type="NCBIfam" id="NF001159">
    <property type="entry name" value="PRK00150.1-3"/>
    <property type="match status" value="1"/>
</dbReference>
<comment type="cofactor">
    <cofactor evidence="2">
        <name>Fe(2+)</name>
        <dbReference type="ChEBI" id="CHEBI:29033"/>
    </cofactor>
    <text evidence="2">Binds 1 Fe(2+) ion.</text>
</comment>
<evidence type="ECO:0000313" key="4">
    <source>
        <dbReference type="Proteomes" id="UP000230638"/>
    </source>
</evidence>
<dbReference type="Gene3D" id="3.90.45.10">
    <property type="entry name" value="Peptide deformylase"/>
    <property type="match status" value="1"/>
</dbReference>
<feature type="binding site" evidence="2">
    <location>
        <position position="126"/>
    </location>
    <ligand>
        <name>Fe cation</name>
        <dbReference type="ChEBI" id="CHEBI:24875"/>
    </ligand>
</feature>
<keyword evidence="2" id="KW-0408">Iron</keyword>
<feature type="active site" evidence="2">
    <location>
        <position position="169"/>
    </location>
</feature>
<dbReference type="AlphaFoldDB" id="A0A2H0CUZ3"/>
<comment type="function">
    <text evidence="2">Removes the formyl group from the N-terminal Met of newly synthesized proteins. Requires at least a dipeptide for an efficient rate of reaction. N-terminal L-methionine is a prerequisite for activity but the enzyme has broad specificity at other positions.</text>
</comment>
<accession>A0A2H0CUZ3</accession>
<dbReference type="CDD" id="cd00487">
    <property type="entry name" value="Pep_deformylase"/>
    <property type="match status" value="1"/>
</dbReference>
<comment type="caution">
    <text evidence="3">The sequence shown here is derived from an EMBL/GenBank/DDBJ whole genome shotgun (WGS) entry which is preliminary data.</text>
</comment>
<dbReference type="PRINTS" id="PR01576">
    <property type="entry name" value="PDEFORMYLASE"/>
</dbReference>
<dbReference type="InterPro" id="IPR036821">
    <property type="entry name" value="Peptide_deformylase_sf"/>
</dbReference>
<dbReference type="SUPFAM" id="SSF56420">
    <property type="entry name" value="Peptide deformylase"/>
    <property type="match status" value="1"/>
</dbReference>
<dbReference type="PANTHER" id="PTHR10458">
    <property type="entry name" value="PEPTIDE DEFORMYLASE"/>
    <property type="match status" value="1"/>
</dbReference>
<dbReference type="GO" id="GO:0046872">
    <property type="term" value="F:metal ion binding"/>
    <property type="evidence" value="ECO:0007669"/>
    <property type="project" value="UniProtKB-KW"/>
</dbReference>
<dbReference type="Pfam" id="PF01327">
    <property type="entry name" value="Pep_deformylase"/>
    <property type="match status" value="1"/>
</dbReference>
<evidence type="ECO:0000256" key="2">
    <source>
        <dbReference type="HAMAP-Rule" id="MF_00163"/>
    </source>
</evidence>
<name>A0A2H0CUZ3_9BACT</name>
<organism evidence="3 4">
    <name type="scientific">Candidatus Lloydbacteria bacterium CG22_combo_CG10-13_8_21_14_all_47_15</name>
    <dbReference type="NCBI Taxonomy" id="1974635"/>
    <lineage>
        <taxon>Bacteria</taxon>
        <taxon>Candidatus Lloydiibacteriota</taxon>
    </lineage>
</organism>
<dbReference type="GO" id="GO:0042586">
    <property type="term" value="F:peptide deformylase activity"/>
    <property type="evidence" value="ECO:0007669"/>
    <property type="project" value="UniProtKB-UniRule"/>
</dbReference>
<protein>
    <recommendedName>
        <fullName evidence="2">Peptide deformylase</fullName>
        <shortName evidence="2">PDF</shortName>
        <ecNumber evidence="2">3.5.1.88</ecNumber>
    </recommendedName>
    <alternativeName>
        <fullName evidence="2">Polypeptide deformylase</fullName>
    </alternativeName>
</protein>
<keyword evidence="2" id="KW-0648">Protein biosynthesis</keyword>
<dbReference type="PIRSF" id="PIRSF004749">
    <property type="entry name" value="Pep_def"/>
    <property type="match status" value="1"/>
</dbReference>
<evidence type="ECO:0000256" key="1">
    <source>
        <dbReference type="ARBA" id="ARBA00010759"/>
    </source>
</evidence>
<keyword evidence="2" id="KW-0378">Hydrolase</keyword>
<feature type="binding site" evidence="2">
    <location>
        <position position="168"/>
    </location>
    <ligand>
        <name>Fe cation</name>
        <dbReference type="ChEBI" id="CHEBI:24875"/>
    </ligand>
</feature>
<keyword evidence="2" id="KW-0479">Metal-binding</keyword>
<dbReference type="EC" id="3.5.1.88" evidence="2"/>
<evidence type="ECO:0000313" key="3">
    <source>
        <dbReference type="EMBL" id="PIP73539.1"/>
    </source>
</evidence>
<feature type="binding site" evidence="2">
    <location>
        <position position="172"/>
    </location>
    <ligand>
        <name>Fe cation</name>
        <dbReference type="ChEBI" id="CHEBI:24875"/>
    </ligand>
</feature>
<dbReference type="HAMAP" id="MF_00163">
    <property type="entry name" value="Pep_deformylase"/>
    <property type="match status" value="1"/>
</dbReference>
<gene>
    <name evidence="2 3" type="primary">def</name>
    <name evidence="3" type="ORF">COW88_01670</name>
</gene>
<dbReference type="GO" id="GO:0006412">
    <property type="term" value="P:translation"/>
    <property type="evidence" value="ECO:0007669"/>
    <property type="project" value="UniProtKB-UniRule"/>
</dbReference>
<reference evidence="3 4" key="1">
    <citation type="submission" date="2017-09" db="EMBL/GenBank/DDBJ databases">
        <title>Depth-based differentiation of microbial function through sediment-hosted aquifers and enrichment of novel symbionts in the deep terrestrial subsurface.</title>
        <authorList>
            <person name="Probst A.J."/>
            <person name="Ladd B."/>
            <person name="Jarett J.K."/>
            <person name="Geller-Mcgrath D.E."/>
            <person name="Sieber C.M."/>
            <person name="Emerson J.B."/>
            <person name="Anantharaman K."/>
            <person name="Thomas B.C."/>
            <person name="Malmstrom R."/>
            <person name="Stieglmeier M."/>
            <person name="Klingl A."/>
            <person name="Woyke T."/>
            <person name="Ryan C.M."/>
            <person name="Banfield J.F."/>
        </authorList>
    </citation>
    <scope>NUCLEOTIDE SEQUENCE [LARGE SCALE GENOMIC DNA]</scope>
    <source>
        <strain evidence="3">CG22_combo_CG10-13_8_21_14_all_47_15</strain>
    </source>
</reference>
<dbReference type="InterPro" id="IPR023635">
    <property type="entry name" value="Peptide_deformylase"/>
</dbReference>
<comment type="similarity">
    <text evidence="1 2">Belongs to the polypeptide deformylase family.</text>
</comment>
<dbReference type="NCBIfam" id="TIGR00079">
    <property type="entry name" value="pept_deformyl"/>
    <property type="match status" value="1"/>
</dbReference>
<comment type="catalytic activity">
    <reaction evidence="2">
        <text>N-terminal N-formyl-L-methionyl-[peptide] + H2O = N-terminal L-methionyl-[peptide] + formate</text>
        <dbReference type="Rhea" id="RHEA:24420"/>
        <dbReference type="Rhea" id="RHEA-COMP:10639"/>
        <dbReference type="Rhea" id="RHEA-COMP:10640"/>
        <dbReference type="ChEBI" id="CHEBI:15377"/>
        <dbReference type="ChEBI" id="CHEBI:15740"/>
        <dbReference type="ChEBI" id="CHEBI:49298"/>
        <dbReference type="ChEBI" id="CHEBI:64731"/>
        <dbReference type="EC" id="3.5.1.88"/>
    </reaction>
</comment>
<proteinExistence type="inferred from homology"/>
<dbReference type="PANTHER" id="PTHR10458:SF22">
    <property type="entry name" value="PEPTIDE DEFORMYLASE"/>
    <property type="match status" value="1"/>
</dbReference>
<dbReference type="EMBL" id="PCTL01000018">
    <property type="protein sequence ID" value="PIP73539.1"/>
    <property type="molecule type" value="Genomic_DNA"/>
</dbReference>
<sequence length="195" mass="22381">MPVFAIIKSALYNFYMVEILQKDNPRLRGQAKAVPIKDIGTKKIVQIIADMKNAMYAEKDGIAIAAPQIGVPLQIFVVSGRLFYLNKEDRGENPEKEKEYRTRDMVFINPMITKHSRKKKTEIEGCLSVRWLYGKTLRYTQVTLRAHDEHGTLIERGASGLLAQIFQHETDHLHGILFTDHAKDIEEMHPDVHVK</sequence>